<keyword evidence="3 8" id="KW-0813">Transport</keyword>
<evidence type="ECO:0000256" key="2">
    <source>
        <dbReference type="ARBA" id="ARBA00007069"/>
    </source>
</evidence>
<evidence type="ECO:0000259" key="9">
    <source>
        <dbReference type="PROSITE" id="PS50928"/>
    </source>
</evidence>
<proteinExistence type="inferred from homology"/>
<keyword evidence="4" id="KW-1003">Cell membrane</keyword>
<comment type="subcellular location">
    <subcellularLocation>
        <location evidence="1 8">Cell membrane</location>
        <topology evidence="1 8">Multi-pass membrane protein</topology>
    </subcellularLocation>
</comment>
<evidence type="ECO:0000256" key="5">
    <source>
        <dbReference type="ARBA" id="ARBA00022692"/>
    </source>
</evidence>
<evidence type="ECO:0000256" key="6">
    <source>
        <dbReference type="ARBA" id="ARBA00022989"/>
    </source>
</evidence>
<feature type="transmembrane region" description="Helical" evidence="8">
    <location>
        <begin position="194"/>
        <end position="217"/>
    </location>
</feature>
<dbReference type="PANTHER" id="PTHR30450">
    <property type="entry name" value="ABC TRANSPORTER PERMEASE"/>
    <property type="match status" value="1"/>
</dbReference>
<dbReference type="CDD" id="cd06261">
    <property type="entry name" value="TM_PBP2"/>
    <property type="match status" value="1"/>
</dbReference>
<feature type="transmembrane region" description="Helical" evidence="8">
    <location>
        <begin position="152"/>
        <end position="174"/>
    </location>
</feature>
<dbReference type="Proteomes" id="UP000298324">
    <property type="component" value="Unassembled WGS sequence"/>
</dbReference>
<dbReference type="GO" id="GO:0048473">
    <property type="term" value="P:D-methionine transmembrane transport"/>
    <property type="evidence" value="ECO:0007669"/>
    <property type="project" value="TreeGrafter"/>
</dbReference>
<dbReference type="PANTHER" id="PTHR30450:SF1">
    <property type="entry name" value="D-METHIONINE TRANSPORT SYSTEM PERMEASE PROTEIN METI-RELATED"/>
    <property type="match status" value="1"/>
</dbReference>
<evidence type="ECO:0000313" key="11">
    <source>
        <dbReference type="Proteomes" id="UP000298324"/>
    </source>
</evidence>
<organism evidence="10 11">
    <name type="scientific">Pelotomaculum schinkii</name>
    <dbReference type="NCBI Taxonomy" id="78350"/>
    <lineage>
        <taxon>Bacteria</taxon>
        <taxon>Bacillati</taxon>
        <taxon>Bacillota</taxon>
        <taxon>Clostridia</taxon>
        <taxon>Eubacteriales</taxon>
        <taxon>Desulfotomaculaceae</taxon>
        <taxon>Pelotomaculum</taxon>
    </lineage>
</organism>
<keyword evidence="5 8" id="KW-0812">Transmembrane</keyword>
<dbReference type="SUPFAM" id="SSF161098">
    <property type="entry name" value="MetI-like"/>
    <property type="match status" value="1"/>
</dbReference>
<evidence type="ECO:0000256" key="7">
    <source>
        <dbReference type="ARBA" id="ARBA00023136"/>
    </source>
</evidence>
<keyword evidence="11" id="KW-1185">Reference proteome</keyword>
<feature type="domain" description="ABC transmembrane type-1" evidence="9">
    <location>
        <begin position="19"/>
        <end position="213"/>
    </location>
</feature>
<dbReference type="AlphaFoldDB" id="A0A4Y7RB95"/>
<evidence type="ECO:0000256" key="1">
    <source>
        <dbReference type="ARBA" id="ARBA00004651"/>
    </source>
</evidence>
<sequence length="225" mass="24183">MLELLGDNSWIVGKVLVATWETIYMVLISTVLSYLFGLPLGIILVTTAKNHIMENKGLNRVLGSIVNTTRSVPFIIFLILLIPLTRFVVGTPIGTVASIVPLTLAAIPFVARMVETSLKEIEWGLVEAAVSMGASNSQVVSKVLVPEAMPSLLLGFAITAINLVGYSAMAGIVGGGGLGTLAYYYGYQRYEDTVMWITVIVLIILVQGVQMLGDNLAGKIANKRR</sequence>
<evidence type="ECO:0000256" key="8">
    <source>
        <dbReference type="RuleBase" id="RU363032"/>
    </source>
</evidence>
<dbReference type="NCBIfam" id="NF008049">
    <property type="entry name" value="PRK10782.1"/>
    <property type="match status" value="1"/>
</dbReference>
<gene>
    <name evidence="10" type="primary">metP</name>
    <name evidence="10" type="ORF">Psch_03128</name>
</gene>
<dbReference type="Pfam" id="PF00528">
    <property type="entry name" value="BPD_transp_1"/>
    <property type="match status" value="1"/>
</dbReference>
<feature type="transmembrane region" description="Helical" evidence="8">
    <location>
        <begin position="57"/>
        <end position="82"/>
    </location>
</feature>
<evidence type="ECO:0000256" key="3">
    <source>
        <dbReference type="ARBA" id="ARBA00022448"/>
    </source>
</evidence>
<dbReference type="FunFam" id="1.10.3720.10:FF:000002">
    <property type="entry name" value="D-methionine ABC transporter permease MetI"/>
    <property type="match status" value="1"/>
</dbReference>
<dbReference type="GO" id="GO:0005886">
    <property type="term" value="C:plasma membrane"/>
    <property type="evidence" value="ECO:0007669"/>
    <property type="project" value="UniProtKB-SubCell"/>
</dbReference>
<dbReference type="PROSITE" id="PS50928">
    <property type="entry name" value="ABC_TM1"/>
    <property type="match status" value="1"/>
</dbReference>
<reference evidence="10 11" key="1">
    <citation type="journal article" date="2018" name="Environ. Microbiol.">
        <title>Novel energy conservation strategies and behaviour of Pelotomaculum schinkii driving syntrophic propionate catabolism.</title>
        <authorList>
            <person name="Hidalgo-Ahumada C.A.P."/>
            <person name="Nobu M.K."/>
            <person name="Narihiro T."/>
            <person name="Tamaki H."/>
            <person name="Liu W.T."/>
            <person name="Kamagata Y."/>
            <person name="Stams A.J.M."/>
            <person name="Imachi H."/>
            <person name="Sousa D.Z."/>
        </authorList>
    </citation>
    <scope>NUCLEOTIDE SEQUENCE [LARGE SCALE GENOMIC DNA]</scope>
    <source>
        <strain evidence="10 11">HH</strain>
    </source>
</reference>
<feature type="transmembrane region" description="Helical" evidence="8">
    <location>
        <begin position="23"/>
        <end position="45"/>
    </location>
</feature>
<keyword evidence="7 8" id="KW-0472">Membrane</keyword>
<comment type="similarity">
    <text evidence="2">Belongs to the binding-protein-dependent transport system permease family. CysTW subfamily.</text>
</comment>
<comment type="caution">
    <text evidence="10">The sequence shown here is derived from an EMBL/GenBank/DDBJ whole genome shotgun (WGS) entry which is preliminary data.</text>
</comment>
<dbReference type="RefSeq" id="WP_190258702.1">
    <property type="nucleotide sequence ID" value="NZ_QFGA01000002.1"/>
</dbReference>
<evidence type="ECO:0000313" key="10">
    <source>
        <dbReference type="EMBL" id="TEB06086.1"/>
    </source>
</evidence>
<dbReference type="InterPro" id="IPR000515">
    <property type="entry name" value="MetI-like"/>
</dbReference>
<dbReference type="Gene3D" id="1.10.3720.10">
    <property type="entry name" value="MetI-like"/>
    <property type="match status" value="1"/>
</dbReference>
<dbReference type="InterPro" id="IPR035906">
    <property type="entry name" value="MetI-like_sf"/>
</dbReference>
<protein>
    <submittedName>
        <fullName evidence="10">Methionine import system permease protein MetP</fullName>
    </submittedName>
</protein>
<name>A0A4Y7RB95_9FIRM</name>
<evidence type="ECO:0000256" key="4">
    <source>
        <dbReference type="ARBA" id="ARBA00022475"/>
    </source>
</evidence>
<feature type="transmembrane region" description="Helical" evidence="8">
    <location>
        <begin position="88"/>
        <end position="111"/>
    </location>
</feature>
<dbReference type="InterPro" id="IPR051322">
    <property type="entry name" value="AA_ABC_Transporter_Permease"/>
</dbReference>
<keyword evidence="6 8" id="KW-1133">Transmembrane helix</keyword>
<accession>A0A4Y7RB95</accession>
<dbReference type="EMBL" id="QFGA01000002">
    <property type="protein sequence ID" value="TEB06086.1"/>
    <property type="molecule type" value="Genomic_DNA"/>
</dbReference>